<gene>
    <name evidence="3" type="ORF">COT89_03060</name>
</gene>
<feature type="coiled-coil region" evidence="1">
    <location>
        <begin position="167"/>
        <end position="194"/>
    </location>
</feature>
<feature type="coiled-coil region" evidence="1">
    <location>
        <begin position="377"/>
        <end position="467"/>
    </location>
</feature>
<feature type="coiled-coil region" evidence="1">
    <location>
        <begin position="503"/>
        <end position="537"/>
    </location>
</feature>
<accession>A0A2H0VHA9</accession>
<dbReference type="Pfam" id="PF02463">
    <property type="entry name" value="SMC_N"/>
    <property type="match status" value="1"/>
</dbReference>
<dbReference type="SUPFAM" id="SSF52540">
    <property type="entry name" value="P-loop containing nucleoside triphosphate hydrolases"/>
    <property type="match status" value="1"/>
</dbReference>
<feature type="domain" description="RecF/RecN/SMC N-terminal" evidence="2">
    <location>
        <begin position="3"/>
        <end position="706"/>
    </location>
</feature>
<evidence type="ECO:0000313" key="4">
    <source>
        <dbReference type="Proteomes" id="UP000231466"/>
    </source>
</evidence>
<proteinExistence type="predicted"/>
<organism evidence="3 4">
    <name type="scientific">Candidatus Colwellbacteria bacterium CG10_big_fil_rev_8_21_14_0_10_42_22</name>
    <dbReference type="NCBI Taxonomy" id="1974540"/>
    <lineage>
        <taxon>Bacteria</taxon>
        <taxon>Candidatus Colwelliibacteriota</taxon>
    </lineage>
</organism>
<evidence type="ECO:0000256" key="1">
    <source>
        <dbReference type="SAM" id="Coils"/>
    </source>
</evidence>
<sequence>MLLKRLELQGFKSFADKTTLDLSHRVTGIVGPNGSGKSNVTDSIRWLLGERDARNLRGGKGEDLIFAGTKDKARAGQAQATLHFNNVSGFFPVEYKDVAISRKINRDGNSNFYINKSEVRLKDVIEFFAKSKVGARGLTIISQGESDVFIKASPGERREMIEEILGLKEYQIKKSESQRKLRNTINNLDKAKALIEELGPHLRLLRRQVKRYEGRDDVEKELLDLEDFFYGFQLEELEKGLIEINKEQEATEDLLKEEEEKLTLLEKNLNDIKESEPKSAQDLQKIKKKEDELYKQRADLQLELGKIEVRLELATDQNNLNPAESKKVLEKIKEISKRLIKQEGLAEIKTGLEEIVHLIESLGGAKKSDKGEFQKQQVDIQARIKKIIEEIESLKRNEQKLNEGLQGFNENFSHAYEIVAKQQHKISELLAKKNEYLIKRERLKARLESLLDELKQIGRSKDSFKKETKKLNLSNDEIRQKMLRFRSQLASIGEVDESIVKEAQDAEERHTFLTSQIEDLEKAIADLKKLITELDSRIHNEFNMAIEKIDKEFNKLVQMVFGGGKASLKLEKIKPKKSDEGAKTIEDGSPDAYGEIFREEEVISPGVLVDIVLPKKKIKGLEVLSGGERALVSIAALFSLISISAPPFLFLDEVDAALDERNAKRFGEILKEFSHKTQFVIVTHNRATMEAADVLYGVTMSNDGTSKLVSLKLT</sequence>
<protein>
    <recommendedName>
        <fullName evidence="2">RecF/RecN/SMC N-terminal domain-containing protein</fullName>
    </recommendedName>
</protein>
<reference evidence="4" key="1">
    <citation type="submission" date="2017-09" db="EMBL/GenBank/DDBJ databases">
        <title>Depth-based differentiation of microbial function through sediment-hosted aquifers and enrichment of novel symbionts in the deep terrestrial subsurface.</title>
        <authorList>
            <person name="Probst A.J."/>
            <person name="Ladd B."/>
            <person name="Jarett J.K."/>
            <person name="Geller-Mcgrath D.E."/>
            <person name="Sieber C.M.K."/>
            <person name="Emerson J.B."/>
            <person name="Anantharaman K."/>
            <person name="Thomas B.C."/>
            <person name="Malmstrom R."/>
            <person name="Stieglmeier M."/>
            <person name="Klingl A."/>
            <person name="Woyke T."/>
            <person name="Ryan C.M."/>
            <person name="Banfield J.F."/>
        </authorList>
    </citation>
    <scope>NUCLEOTIDE SEQUENCE [LARGE SCALE GENOMIC DNA]</scope>
</reference>
<evidence type="ECO:0000313" key="3">
    <source>
        <dbReference type="EMBL" id="PIR97729.1"/>
    </source>
</evidence>
<dbReference type="InterPro" id="IPR027417">
    <property type="entry name" value="P-loop_NTPase"/>
</dbReference>
<dbReference type="InterPro" id="IPR003395">
    <property type="entry name" value="RecF/RecN/SMC_N"/>
</dbReference>
<dbReference type="PANTHER" id="PTHR43977">
    <property type="entry name" value="STRUCTURAL MAINTENANCE OF CHROMOSOMES PROTEIN 3"/>
    <property type="match status" value="1"/>
</dbReference>
<dbReference type="EMBL" id="PFAH01000010">
    <property type="protein sequence ID" value="PIR97729.1"/>
    <property type="molecule type" value="Genomic_DNA"/>
</dbReference>
<feature type="coiled-coil region" evidence="1">
    <location>
        <begin position="234"/>
        <end position="317"/>
    </location>
</feature>
<dbReference type="Proteomes" id="UP000231466">
    <property type="component" value="Unassembled WGS sequence"/>
</dbReference>
<evidence type="ECO:0000259" key="2">
    <source>
        <dbReference type="Pfam" id="PF02463"/>
    </source>
</evidence>
<name>A0A2H0VHA9_9BACT</name>
<keyword evidence="1" id="KW-0175">Coiled coil</keyword>
<dbReference type="AlphaFoldDB" id="A0A2H0VHA9"/>
<dbReference type="Gene3D" id="3.40.50.300">
    <property type="entry name" value="P-loop containing nucleotide triphosphate hydrolases"/>
    <property type="match status" value="2"/>
</dbReference>
<comment type="caution">
    <text evidence="3">The sequence shown here is derived from an EMBL/GenBank/DDBJ whole genome shotgun (WGS) entry which is preliminary data.</text>
</comment>